<dbReference type="EC" id="2.4.1.-" evidence="10"/>
<comment type="similarity">
    <text evidence="3 10">Belongs to the glycosyl hydrolase 72 family.</text>
</comment>
<feature type="signal peptide" evidence="10">
    <location>
        <begin position="1"/>
        <end position="18"/>
    </location>
</feature>
<evidence type="ECO:0000256" key="2">
    <source>
        <dbReference type="ARBA" id="ARBA00004589"/>
    </source>
</evidence>
<proteinExistence type="inferred from homology"/>
<dbReference type="InterPro" id="IPR017853">
    <property type="entry name" value="GH"/>
</dbReference>
<dbReference type="GO" id="GO:0031505">
    <property type="term" value="P:fungal-type cell wall organization"/>
    <property type="evidence" value="ECO:0007669"/>
    <property type="project" value="TreeGrafter"/>
</dbReference>
<feature type="domain" description="X8" evidence="13">
    <location>
        <begin position="389"/>
        <end position="494"/>
    </location>
</feature>
<evidence type="ECO:0000256" key="1">
    <source>
        <dbReference type="ARBA" id="ARBA00004196"/>
    </source>
</evidence>
<dbReference type="AlphaFoldDB" id="A0A1A5ZTH8"/>
<keyword evidence="5 10" id="KW-0732">Signal</keyword>
<dbReference type="GO" id="GO:0005886">
    <property type="term" value="C:plasma membrane"/>
    <property type="evidence" value="ECO:0007669"/>
    <property type="project" value="UniProtKB-SubCell"/>
</dbReference>
<evidence type="ECO:0000256" key="12">
    <source>
        <dbReference type="SAM" id="Phobius"/>
    </source>
</evidence>
<evidence type="ECO:0000256" key="4">
    <source>
        <dbReference type="ARBA" id="ARBA00022622"/>
    </source>
</evidence>
<dbReference type="InterPro" id="IPR012946">
    <property type="entry name" value="X8"/>
</dbReference>
<dbReference type="SMART" id="SM00768">
    <property type="entry name" value="X8"/>
    <property type="match status" value="1"/>
</dbReference>
<keyword evidence="12" id="KW-1133">Transmembrane helix</keyword>
<feature type="chain" id="PRO_5008341829" description="1,3-beta-glucanosyltransferase" evidence="10">
    <location>
        <begin position="19"/>
        <end position="569"/>
    </location>
</feature>
<feature type="compositionally biased region" description="Polar residues" evidence="11">
    <location>
        <begin position="475"/>
        <end position="493"/>
    </location>
</feature>
<dbReference type="VEuPathDB" id="FungiDB:I303_08507"/>
<comment type="subcellular location">
    <subcellularLocation>
        <location evidence="1">Cell envelope</location>
    </subcellularLocation>
    <subcellularLocation>
        <location evidence="10">Cell membrane</location>
        <topology evidence="10">Lipid-anchor</topology>
        <topology evidence="10">GPI-anchor</topology>
    </subcellularLocation>
    <subcellularLocation>
        <location evidence="2">Membrane</location>
        <topology evidence="2">Lipid-anchor</topology>
        <topology evidence="2">GPI-anchor</topology>
    </subcellularLocation>
</comment>
<dbReference type="PANTHER" id="PTHR31468:SF2">
    <property type="entry name" value="1,3-BETA-GLUCANOSYLTRANSFERASE GAS1"/>
    <property type="match status" value="1"/>
</dbReference>
<evidence type="ECO:0000313" key="14">
    <source>
        <dbReference type="EMBL" id="OBR81124.1"/>
    </source>
</evidence>
<keyword evidence="7" id="KW-1015">Disulfide bond</keyword>
<dbReference type="GO" id="GO:0042124">
    <property type="term" value="F:1,3-beta-glucanosyltransferase activity"/>
    <property type="evidence" value="ECO:0007669"/>
    <property type="project" value="TreeGrafter"/>
</dbReference>
<dbReference type="GO" id="GO:0098552">
    <property type="term" value="C:side of membrane"/>
    <property type="evidence" value="ECO:0007669"/>
    <property type="project" value="UniProtKB-KW"/>
</dbReference>
<keyword evidence="12" id="KW-0812">Transmembrane</keyword>
<dbReference type="Gene3D" id="3.20.20.80">
    <property type="entry name" value="Glycosidases"/>
    <property type="match status" value="1"/>
</dbReference>
<evidence type="ECO:0000256" key="8">
    <source>
        <dbReference type="ARBA" id="ARBA00023180"/>
    </source>
</evidence>
<evidence type="ECO:0000256" key="5">
    <source>
        <dbReference type="ARBA" id="ARBA00022729"/>
    </source>
</evidence>
<dbReference type="InterPro" id="IPR004886">
    <property type="entry name" value="Glucanosyltransferase"/>
</dbReference>
<evidence type="ECO:0000259" key="13">
    <source>
        <dbReference type="SMART" id="SM00768"/>
    </source>
</evidence>
<evidence type="ECO:0000256" key="9">
    <source>
        <dbReference type="ARBA" id="ARBA00023288"/>
    </source>
</evidence>
<sequence>MKLSLTLLGLPFLSLAAALPKITRTGKYLYDETGGRFYIKGVAYQPQGEAAENTEANQANGGFPEPESFHDPLSSPQNCTRDLPYLKQLGVNSVRVYSVNSSLNHDECMKTFSDNGIYVLLDVSLPLNGSIDRASPSWSTNLLNEYISTIDTFRNYDNVLAFNIGNEVVNQVSNTNAAPYVKAAARDIKAYLKSVGSSALVGYSATDGDADFRNSLAEYLTCGGDDIAVDLYGLNNYEWCGDANYNSSNWNTIVSGFQDIPVATYMSEYGCIFQPPRLWTEVAALFSTPVSDVFSGGVAFSYFPTSDGELDCYGMVTFSADGNSVTTSDDFTRLSTQYNATDPPNSPAQSSVTAGQTTCPNESASLVASNTLPPTPNQGVCDCINQKALSCLVTSSTANSPTIVGDLLNYACTLLGTSTNGTANCDPIGGNGTAGTYGELSYCSPAVKLSYAMSAYYEFNPVDSSCDFSGNATLSPTRPNTAQDASSAASQCLSAEPSGGTFTPSPVSSSGASQTSRSTSGTNSASASASASGGASSGDVRALRILGPGSILGGVAILGAILGGGLMVV</sequence>
<dbReference type="PANTHER" id="PTHR31468">
    <property type="entry name" value="1,3-BETA-GLUCANOSYLTRANSFERASE GAS1"/>
    <property type="match status" value="1"/>
</dbReference>
<dbReference type="FunFam" id="3.20.20.80:FF:000178">
    <property type="entry name" value="1,3-beta-glucanosyltransferase"/>
    <property type="match status" value="1"/>
</dbReference>
<feature type="region of interest" description="Disordered" evidence="11">
    <location>
        <begin position="475"/>
        <end position="537"/>
    </location>
</feature>
<gene>
    <name evidence="14" type="ORF">I303_08507</name>
</gene>
<feature type="compositionally biased region" description="Low complexity" evidence="11">
    <location>
        <begin position="508"/>
        <end position="537"/>
    </location>
</feature>
<keyword evidence="8" id="KW-0325">Glycoprotein</keyword>
<evidence type="ECO:0000256" key="7">
    <source>
        <dbReference type="ARBA" id="ARBA00023157"/>
    </source>
</evidence>
<keyword evidence="10" id="KW-0808">Transferase</keyword>
<feature type="transmembrane region" description="Helical" evidence="12">
    <location>
        <begin position="545"/>
        <end position="568"/>
    </location>
</feature>
<dbReference type="SUPFAM" id="SSF51445">
    <property type="entry name" value="(Trans)glycosidases"/>
    <property type="match status" value="1"/>
</dbReference>
<evidence type="ECO:0000256" key="11">
    <source>
        <dbReference type="SAM" id="MobiDB-lite"/>
    </source>
</evidence>
<dbReference type="GO" id="GO:0071970">
    <property type="term" value="P:fungal-type cell wall (1-&gt;3)-beta-D-glucan biosynthetic process"/>
    <property type="evidence" value="ECO:0007669"/>
    <property type="project" value="TreeGrafter"/>
</dbReference>
<dbReference type="Gene3D" id="1.20.58.1040">
    <property type="match status" value="1"/>
</dbReference>
<dbReference type="OrthoDB" id="421038at2759"/>
<dbReference type="STRING" id="1296121.A0A1A5ZTH8"/>
<evidence type="ECO:0000256" key="10">
    <source>
        <dbReference type="RuleBase" id="RU361209"/>
    </source>
</evidence>
<name>A0A1A5ZTH8_9TREE</name>
<evidence type="ECO:0000256" key="3">
    <source>
        <dbReference type="ARBA" id="ARBA00007528"/>
    </source>
</evidence>
<accession>A0A1A5ZTH8</accession>
<keyword evidence="9 10" id="KW-0449">Lipoprotein</keyword>
<dbReference type="Pfam" id="PF03198">
    <property type="entry name" value="Glyco_hydro_72"/>
    <property type="match status" value="1"/>
</dbReference>
<keyword evidence="4 10" id="KW-0336">GPI-anchor</keyword>
<evidence type="ECO:0000256" key="6">
    <source>
        <dbReference type="ARBA" id="ARBA00023136"/>
    </source>
</evidence>
<organism evidence="14">
    <name type="scientific">Kwoniella dejecticola CBS 10117</name>
    <dbReference type="NCBI Taxonomy" id="1296121"/>
    <lineage>
        <taxon>Eukaryota</taxon>
        <taxon>Fungi</taxon>
        <taxon>Dikarya</taxon>
        <taxon>Basidiomycota</taxon>
        <taxon>Agaricomycotina</taxon>
        <taxon>Tremellomycetes</taxon>
        <taxon>Tremellales</taxon>
        <taxon>Cryptococcaceae</taxon>
        <taxon>Kwoniella</taxon>
    </lineage>
</organism>
<dbReference type="Pfam" id="PF07983">
    <property type="entry name" value="X8"/>
    <property type="match status" value="1"/>
</dbReference>
<keyword evidence="6 10" id="KW-0472">Membrane</keyword>
<reference evidence="14" key="1">
    <citation type="submission" date="2013-07" db="EMBL/GenBank/DDBJ databases">
        <title>The Genome Sequence of Cryptococcus dejecticola CBS10117.</title>
        <authorList>
            <consortium name="The Broad Institute Genome Sequencing Platform"/>
            <person name="Cuomo C."/>
            <person name="Litvintseva A."/>
            <person name="Chen Y."/>
            <person name="Heitman J."/>
            <person name="Sun S."/>
            <person name="Springer D."/>
            <person name="Dromer F."/>
            <person name="Young S.K."/>
            <person name="Zeng Q."/>
            <person name="Gargeya S."/>
            <person name="Fitzgerald M."/>
            <person name="Abouelleil A."/>
            <person name="Alvarado L."/>
            <person name="Berlin A.M."/>
            <person name="Chapman S.B."/>
            <person name="Dewar J."/>
            <person name="Goldberg J."/>
            <person name="Griggs A."/>
            <person name="Gujja S."/>
            <person name="Hansen M."/>
            <person name="Howarth C."/>
            <person name="Imamovic A."/>
            <person name="Larimer J."/>
            <person name="McCowan C."/>
            <person name="Murphy C."/>
            <person name="Pearson M."/>
            <person name="Priest M."/>
            <person name="Roberts A."/>
            <person name="Saif S."/>
            <person name="Shea T."/>
            <person name="Sykes S."/>
            <person name="Wortman J."/>
            <person name="Nusbaum C."/>
            <person name="Birren B."/>
        </authorList>
    </citation>
    <scope>NUCLEOTIDE SEQUENCE [LARGE SCALE GENOMIC DNA]</scope>
    <source>
        <strain evidence="14">CBS 10117</strain>
    </source>
</reference>
<dbReference type="EMBL" id="KI894038">
    <property type="protein sequence ID" value="OBR81124.1"/>
    <property type="molecule type" value="Genomic_DNA"/>
</dbReference>
<protein>
    <recommendedName>
        <fullName evidence="10">1,3-beta-glucanosyltransferase</fullName>
        <ecNumber evidence="10">2.4.1.-</ecNumber>
    </recommendedName>
</protein>
<comment type="function">
    <text evidence="10">Splits internally a 1,3-beta-glucan molecule and transfers the newly generated reducing end (the donor) to the non-reducing end of another 1,3-beta-glucan molecule (the acceptor) forming a 1,3-beta linkage, resulting in the elongation of 1,3-beta-glucan chains in the cell wall.</text>
</comment>